<dbReference type="OMA" id="CKQRSAG"/>
<gene>
    <name evidence="1" type="ORF">PISL3812_09472</name>
</gene>
<dbReference type="EMBL" id="CVMT01000012">
    <property type="protein sequence ID" value="CRG92413.1"/>
    <property type="molecule type" value="Genomic_DNA"/>
</dbReference>
<keyword evidence="2" id="KW-1185">Reference proteome</keyword>
<dbReference type="AlphaFoldDB" id="A0A0U1M9T7"/>
<protein>
    <submittedName>
        <fullName evidence="1">Uncharacterized protein</fullName>
    </submittedName>
</protein>
<name>A0A0U1M9T7_TALIS</name>
<proteinExistence type="predicted"/>
<evidence type="ECO:0000313" key="1">
    <source>
        <dbReference type="EMBL" id="CRG92413.1"/>
    </source>
</evidence>
<evidence type="ECO:0000313" key="2">
    <source>
        <dbReference type="Proteomes" id="UP000054383"/>
    </source>
</evidence>
<dbReference type="OrthoDB" id="5978656at2759"/>
<organism evidence="1 2">
    <name type="scientific">Talaromyces islandicus</name>
    <name type="common">Penicillium islandicum</name>
    <dbReference type="NCBI Taxonomy" id="28573"/>
    <lineage>
        <taxon>Eukaryota</taxon>
        <taxon>Fungi</taxon>
        <taxon>Dikarya</taxon>
        <taxon>Ascomycota</taxon>
        <taxon>Pezizomycotina</taxon>
        <taxon>Eurotiomycetes</taxon>
        <taxon>Eurotiomycetidae</taxon>
        <taxon>Eurotiales</taxon>
        <taxon>Trichocomaceae</taxon>
        <taxon>Talaromyces</taxon>
        <taxon>Talaromyces sect. Islandici</taxon>
    </lineage>
</organism>
<accession>A0A0U1M9T7</accession>
<reference evidence="1 2" key="1">
    <citation type="submission" date="2015-04" db="EMBL/GenBank/DDBJ databases">
        <authorList>
            <person name="Syromyatnikov M.Y."/>
            <person name="Popov V.N."/>
        </authorList>
    </citation>
    <scope>NUCLEOTIDE SEQUENCE [LARGE SCALE GENOMIC DNA]</scope>
    <source>
        <strain evidence="1">WF-38-12</strain>
    </source>
</reference>
<sequence length="493" mass="56304">MISTQTQTLSLSTGETQLVRTPLPRQKLPDLASPTFQDLFDLALWRVSEIISPNSDNPPPRLFPTVEKTRDLFFTRDEWDKFGDLESEYGRLFWMLSNYPERGIPLHCVDTVLDVLASSCVLIRWSQVYERLRNQTQSILMDVVDIMKSRHLPVDSKTAKQDFLNVPVDYECASDQTENLSLKLFQQSSYRISVLLLKGDFSRIPEYIQIHAFIRDPIGCFKKDFGKQATIFKSLLNKIRMKTFSADDQVCTSLMAQIAQESAFLADPLIKDVTYVHFSRHQQLPYVYVDLHQLPRAEFSIPEHVVEIMHEIMQEVISNGQCRIIPIIIASVPFVSSTANQKPSNVIVDGNNRATATMVLILLATVGVQKTDVFSNFDRYCLTHNLSVKWRIDLRSVLEVLYATEDSPILGLLRNKKDLLAKFKDVTRLPGLLVQEPFFHTICLQRSVTGEKPHLLQPIHQIIHNDDSCGLALPARRSQAHGRPKDYVLLPLK</sequence>
<dbReference type="Proteomes" id="UP000054383">
    <property type="component" value="Unassembled WGS sequence"/>
</dbReference>
<dbReference type="STRING" id="28573.A0A0U1M9T7"/>